<evidence type="ECO:0000313" key="5">
    <source>
        <dbReference type="Proteomes" id="UP001500839"/>
    </source>
</evidence>
<evidence type="ECO:0000256" key="2">
    <source>
        <dbReference type="ARBA" id="ARBA00022729"/>
    </source>
</evidence>
<evidence type="ECO:0000256" key="1">
    <source>
        <dbReference type="ARBA" id="ARBA00007162"/>
    </source>
</evidence>
<dbReference type="Pfam" id="PF12974">
    <property type="entry name" value="Phosphonate-bd"/>
    <property type="match status" value="1"/>
</dbReference>
<dbReference type="Gene3D" id="3.40.190.10">
    <property type="entry name" value="Periplasmic binding protein-like II"/>
    <property type="match status" value="2"/>
</dbReference>
<dbReference type="NCBIfam" id="TIGR01098">
    <property type="entry name" value="3A0109s03R"/>
    <property type="match status" value="1"/>
</dbReference>
<dbReference type="RefSeq" id="WP_242474668.1">
    <property type="nucleotide sequence ID" value="NZ_BAABKQ010000001.1"/>
</dbReference>
<dbReference type="PROSITE" id="PS51257">
    <property type="entry name" value="PROKAR_LIPOPROTEIN"/>
    <property type="match status" value="1"/>
</dbReference>
<gene>
    <name evidence="4" type="ORF">GCM10023353_03320</name>
</gene>
<protein>
    <submittedName>
        <fullName evidence="4">Phosphate/phosphite/phosphonate ABC transporter substrate-binding protein</fullName>
    </submittedName>
</protein>
<comment type="similarity">
    <text evidence="1">Belongs to the phosphate/phosphite/phosphonate binding protein family.</text>
</comment>
<evidence type="ECO:0000256" key="3">
    <source>
        <dbReference type="SAM" id="SignalP"/>
    </source>
</evidence>
<dbReference type="SUPFAM" id="SSF53850">
    <property type="entry name" value="Periplasmic binding protein-like II"/>
    <property type="match status" value="1"/>
</dbReference>
<keyword evidence="5" id="KW-1185">Reference proteome</keyword>
<name>A0ABP9C7T2_9ACTN</name>
<accession>A0ABP9C7T2</accession>
<evidence type="ECO:0000313" key="4">
    <source>
        <dbReference type="EMBL" id="GAA4804169.1"/>
    </source>
</evidence>
<dbReference type="PANTHER" id="PTHR35841:SF1">
    <property type="entry name" value="PHOSPHONATES-BINDING PERIPLASMIC PROTEIN"/>
    <property type="match status" value="1"/>
</dbReference>
<keyword evidence="2 3" id="KW-0732">Signal</keyword>
<sequence>MKRMTRPARRLTAAAVAAVAGGTLAACGQSAQAAGGDELVFAAVPAEASSTLEQSFEPIVELLSQATGKEVVFQNVTDYASVIEGQRAGKIDIASYGPFSYVIAREAGVPVDPVVASVDEEGATPSYYSVAYALPDSGITDLASARGKRVCFVDRASTSGFLAPLEGLAAAGVTQGDYSEVLAGSHDASVLSLTSGQCDVAFTHSDMLATLERTGQLSSDAVTQVWKSSPLPEDPIVVNRDTLDDATREVVVAALREQANKPALVAAGICASEEECTLPEETGWGYTPVDDADYDAVRRICDVTRAEACS</sequence>
<feature type="chain" id="PRO_5045081034" evidence="3">
    <location>
        <begin position="26"/>
        <end position="310"/>
    </location>
</feature>
<reference evidence="5" key="1">
    <citation type="journal article" date="2019" name="Int. J. Syst. Evol. Microbiol.">
        <title>The Global Catalogue of Microorganisms (GCM) 10K type strain sequencing project: providing services to taxonomists for standard genome sequencing and annotation.</title>
        <authorList>
            <consortium name="The Broad Institute Genomics Platform"/>
            <consortium name="The Broad Institute Genome Sequencing Center for Infectious Disease"/>
            <person name="Wu L."/>
            <person name="Ma J."/>
        </authorList>
    </citation>
    <scope>NUCLEOTIDE SEQUENCE [LARGE SCALE GENOMIC DNA]</scope>
    <source>
        <strain evidence="5">JCM 18542</strain>
    </source>
</reference>
<dbReference type="InterPro" id="IPR005770">
    <property type="entry name" value="PhnD"/>
</dbReference>
<proteinExistence type="inferred from homology"/>
<dbReference type="Proteomes" id="UP001500839">
    <property type="component" value="Unassembled WGS sequence"/>
</dbReference>
<feature type="signal peptide" evidence="3">
    <location>
        <begin position="1"/>
        <end position="25"/>
    </location>
</feature>
<dbReference type="PANTHER" id="PTHR35841">
    <property type="entry name" value="PHOSPHONATES-BINDING PERIPLASMIC PROTEIN"/>
    <property type="match status" value="1"/>
</dbReference>
<dbReference type="EMBL" id="BAABKQ010000001">
    <property type="protein sequence ID" value="GAA4804169.1"/>
    <property type="molecule type" value="Genomic_DNA"/>
</dbReference>
<dbReference type="CDD" id="cd01071">
    <property type="entry name" value="PBP2_PhnD_like"/>
    <property type="match status" value="1"/>
</dbReference>
<organism evidence="4 5">
    <name type="scientific">Tomitella cavernea</name>
    <dbReference type="NCBI Taxonomy" id="1387982"/>
    <lineage>
        <taxon>Bacteria</taxon>
        <taxon>Bacillati</taxon>
        <taxon>Actinomycetota</taxon>
        <taxon>Actinomycetes</taxon>
        <taxon>Mycobacteriales</taxon>
        <taxon>Tomitella</taxon>
    </lineage>
</organism>
<comment type="caution">
    <text evidence="4">The sequence shown here is derived from an EMBL/GenBank/DDBJ whole genome shotgun (WGS) entry which is preliminary data.</text>
</comment>